<name>A0A4S4L2W8_9AGAM</name>
<dbReference type="AlphaFoldDB" id="A0A4S4L2W8"/>
<dbReference type="PANTHER" id="PTHR46264">
    <property type="entry name" value="TYROSINE-TRNA LIGASE"/>
    <property type="match status" value="1"/>
</dbReference>
<feature type="compositionally biased region" description="Low complexity" evidence="4">
    <location>
        <begin position="116"/>
        <end position="128"/>
    </location>
</feature>
<evidence type="ECO:0000313" key="6">
    <source>
        <dbReference type="Proteomes" id="UP000310158"/>
    </source>
</evidence>
<proteinExistence type="predicted"/>
<dbReference type="GO" id="GO:0004831">
    <property type="term" value="F:tyrosine-tRNA ligase activity"/>
    <property type="evidence" value="ECO:0007669"/>
    <property type="project" value="UniProtKB-EC"/>
</dbReference>
<evidence type="ECO:0000256" key="4">
    <source>
        <dbReference type="SAM" id="MobiDB-lite"/>
    </source>
</evidence>
<reference evidence="5 6" key="1">
    <citation type="submission" date="2019-02" db="EMBL/GenBank/DDBJ databases">
        <title>Genome sequencing of the rare red list fungi Bondarzewia mesenterica.</title>
        <authorList>
            <person name="Buettner E."/>
            <person name="Kellner H."/>
        </authorList>
    </citation>
    <scope>NUCLEOTIDE SEQUENCE [LARGE SCALE GENOMIC DNA]</scope>
    <source>
        <strain evidence="5 6">DSM 108281</strain>
    </source>
</reference>
<organism evidence="5 6">
    <name type="scientific">Bondarzewia mesenterica</name>
    <dbReference type="NCBI Taxonomy" id="1095465"/>
    <lineage>
        <taxon>Eukaryota</taxon>
        <taxon>Fungi</taxon>
        <taxon>Dikarya</taxon>
        <taxon>Basidiomycota</taxon>
        <taxon>Agaricomycotina</taxon>
        <taxon>Agaricomycetes</taxon>
        <taxon>Russulales</taxon>
        <taxon>Bondarzewiaceae</taxon>
        <taxon>Bondarzewia</taxon>
    </lineage>
</organism>
<protein>
    <recommendedName>
        <fullName evidence="1">tyrosine--tRNA ligase</fullName>
        <ecNumber evidence="1">6.1.1.1</ecNumber>
    </recommendedName>
    <alternativeName>
        <fullName evidence="2">Tyrosyl-tRNA synthetase</fullName>
    </alternativeName>
</protein>
<sequence>VLGAQRPFVAEGAPEGTVYTVVRDERFGGTRHYASFEELERAFAERELHPSDLKATVADAIISLLEPVRKAFLEDEEWQRVEKLAYADLNAKPIKKKKEKVYHPPPPGKGKNANKTSATDASTPATDSMVAAPPPGQDAEGSA</sequence>
<feature type="region of interest" description="Disordered" evidence="4">
    <location>
        <begin position="95"/>
        <end position="143"/>
    </location>
</feature>
<feature type="non-terminal residue" evidence="5">
    <location>
        <position position="1"/>
    </location>
</feature>
<dbReference type="GO" id="GO:0006437">
    <property type="term" value="P:tyrosyl-tRNA aminoacylation"/>
    <property type="evidence" value="ECO:0007669"/>
    <property type="project" value="TreeGrafter"/>
</dbReference>
<dbReference type="OrthoDB" id="197206at2759"/>
<accession>A0A4S4L2W8</accession>
<dbReference type="SUPFAM" id="SSF52374">
    <property type="entry name" value="Nucleotidylyl transferase"/>
    <property type="match status" value="1"/>
</dbReference>
<dbReference type="Proteomes" id="UP000310158">
    <property type="component" value="Unassembled WGS sequence"/>
</dbReference>
<evidence type="ECO:0000256" key="2">
    <source>
        <dbReference type="ARBA" id="ARBA00033323"/>
    </source>
</evidence>
<keyword evidence="6" id="KW-1185">Reference proteome</keyword>
<evidence type="ECO:0000256" key="3">
    <source>
        <dbReference type="ARBA" id="ARBA00048248"/>
    </source>
</evidence>
<dbReference type="PANTHER" id="PTHR46264:SF4">
    <property type="entry name" value="TYROSINE--TRNA LIGASE, CYTOPLASMIC"/>
    <property type="match status" value="1"/>
</dbReference>
<evidence type="ECO:0000256" key="1">
    <source>
        <dbReference type="ARBA" id="ARBA00013160"/>
    </source>
</evidence>
<dbReference type="EMBL" id="SGPL01001049">
    <property type="protein sequence ID" value="THH05141.1"/>
    <property type="molecule type" value="Genomic_DNA"/>
</dbReference>
<evidence type="ECO:0000313" key="5">
    <source>
        <dbReference type="EMBL" id="THH05141.1"/>
    </source>
</evidence>
<dbReference type="InterPro" id="IPR050489">
    <property type="entry name" value="Tyr-tRNA_synthase"/>
</dbReference>
<dbReference type="Gene3D" id="1.10.240.10">
    <property type="entry name" value="Tyrosyl-Transfer RNA Synthetase"/>
    <property type="match status" value="1"/>
</dbReference>
<dbReference type="EC" id="6.1.1.1" evidence="1"/>
<dbReference type="GO" id="GO:0005737">
    <property type="term" value="C:cytoplasm"/>
    <property type="evidence" value="ECO:0007669"/>
    <property type="project" value="TreeGrafter"/>
</dbReference>
<comment type="caution">
    <text evidence="5">The sequence shown here is derived from an EMBL/GenBank/DDBJ whole genome shotgun (WGS) entry which is preliminary data.</text>
</comment>
<comment type="catalytic activity">
    <reaction evidence="3">
        <text>tRNA(Tyr) + L-tyrosine + ATP = L-tyrosyl-tRNA(Tyr) + AMP + diphosphate + H(+)</text>
        <dbReference type="Rhea" id="RHEA:10220"/>
        <dbReference type="Rhea" id="RHEA-COMP:9706"/>
        <dbReference type="Rhea" id="RHEA-COMP:9707"/>
        <dbReference type="ChEBI" id="CHEBI:15378"/>
        <dbReference type="ChEBI" id="CHEBI:30616"/>
        <dbReference type="ChEBI" id="CHEBI:33019"/>
        <dbReference type="ChEBI" id="CHEBI:58315"/>
        <dbReference type="ChEBI" id="CHEBI:78442"/>
        <dbReference type="ChEBI" id="CHEBI:78536"/>
        <dbReference type="ChEBI" id="CHEBI:456215"/>
        <dbReference type="EC" id="6.1.1.1"/>
    </reaction>
</comment>
<gene>
    <name evidence="5" type="ORF">EW146_g9982</name>
</gene>